<organism evidence="1">
    <name type="scientific">marine sediment metagenome</name>
    <dbReference type="NCBI Taxonomy" id="412755"/>
    <lineage>
        <taxon>unclassified sequences</taxon>
        <taxon>metagenomes</taxon>
        <taxon>ecological metagenomes</taxon>
    </lineage>
</organism>
<gene>
    <name evidence="1" type="ORF">S01H4_20407</name>
</gene>
<evidence type="ECO:0000313" key="1">
    <source>
        <dbReference type="EMBL" id="GAG64116.1"/>
    </source>
</evidence>
<accession>X1AWE6</accession>
<proteinExistence type="predicted"/>
<dbReference type="EMBL" id="BART01009174">
    <property type="protein sequence ID" value="GAG64116.1"/>
    <property type="molecule type" value="Genomic_DNA"/>
</dbReference>
<name>X1AWE6_9ZZZZ</name>
<protein>
    <submittedName>
        <fullName evidence="1">Uncharacterized protein</fullName>
    </submittedName>
</protein>
<sequence length="139" mass="15831">MKSKYFFVIFFLVLAIFFIINPSSVNAKMYKILDSEGNVICLTNNPVLSIEEKEAGCTIFPLLGGSIEPMQDQITNEQKIKQQVSSGSEKYDFRKTNWGMSKEQVKATEIKKPDLEEDNALAYKVKINGDDYFCAYSFL</sequence>
<reference evidence="1" key="1">
    <citation type="journal article" date="2014" name="Front. Microbiol.">
        <title>High frequency of phylogenetically diverse reductive dehalogenase-homologous genes in deep subseafloor sedimentary metagenomes.</title>
        <authorList>
            <person name="Kawai M."/>
            <person name="Futagami T."/>
            <person name="Toyoda A."/>
            <person name="Takaki Y."/>
            <person name="Nishi S."/>
            <person name="Hori S."/>
            <person name="Arai W."/>
            <person name="Tsubouchi T."/>
            <person name="Morono Y."/>
            <person name="Uchiyama I."/>
            <person name="Ito T."/>
            <person name="Fujiyama A."/>
            <person name="Inagaki F."/>
            <person name="Takami H."/>
        </authorList>
    </citation>
    <scope>NUCLEOTIDE SEQUENCE</scope>
    <source>
        <strain evidence="1">Expedition CK06-06</strain>
    </source>
</reference>
<comment type="caution">
    <text evidence="1">The sequence shown here is derived from an EMBL/GenBank/DDBJ whole genome shotgun (WGS) entry which is preliminary data.</text>
</comment>
<feature type="non-terminal residue" evidence="1">
    <location>
        <position position="139"/>
    </location>
</feature>
<dbReference type="AlphaFoldDB" id="X1AWE6"/>